<evidence type="ECO:0000313" key="12">
    <source>
        <dbReference type="Proteomes" id="UP000217154"/>
    </source>
</evidence>
<dbReference type="InterPro" id="IPR037185">
    <property type="entry name" value="EmrE-like"/>
</dbReference>
<organism evidence="11 12">
    <name type="scientific">Variovorax boronicumulans</name>
    <dbReference type="NCBI Taxonomy" id="436515"/>
    <lineage>
        <taxon>Bacteria</taxon>
        <taxon>Pseudomonadati</taxon>
        <taxon>Pseudomonadota</taxon>
        <taxon>Betaproteobacteria</taxon>
        <taxon>Burkholderiales</taxon>
        <taxon>Comamonadaceae</taxon>
        <taxon>Variovorax</taxon>
    </lineage>
</organism>
<comment type="similarity">
    <text evidence="7">Belongs to the drug/metabolite transporter (DMT) superfamily. Small multidrug resistance (SMR) (TC 2.A.7.1) family. Gdx/SugE subfamily.</text>
</comment>
<keyword evidence="4 9" id="KW-0812">Transmembrane</keyword>
<evidence type="ECO:0000256" key="7">
    <source>
        <dbReference type="ARBA" id="ARBA00038151"/>
    </source>
</evidence>
<evidence type="ECO:0000256" key="4">
    <source>
        <dbReference type="ARBA" id="ARBA00022692"/>
    </source>
</evidence>
<dbReference type="SUPFAM" id="SSF103481">
    <property type="entry name" value="Multidrug resistance efflux transporter EmrE"/>
    <property type="match status" value="1"/>
</dbReference>
<evidence type="ECO:0000256" key="9">
    <source>
        <dbReference type="RuleBase" id="RU003942"/>
    </source>
</evidence>
<evidence type="ECO:0000256" key="2">
    <source>
        <dbReference type="ARBA" id="ARBA00022448"/>
    </source>
</evidence>
<sequence>MNAVTAWVALFAAGGLEILFAVGLKSATRFDRPWVLAGTIASLLCSLSLLTFSLRHLPVGSAYAVWTGIGAVGTAIVGMVLLGESASALRLLCIGLIVMGVVGLKSLH</sequence>
<dbReference type="GO" id="GO:0022857">
    <property type="term" value="F:transmembrane transporter activity"/>
    <property type="evidence" value="ECO:0007669"/>
    <property type="project" value="InterPro"/>
</dbReference>
<dbReference type="RefSeq" id="WP_095747619.1">
    <property type="nucleotide sequence ID" value="NZ_CP023284.1"/>
</dbReference>
<evidence type="ECO:0000256" key="3">
    <source>
        <dbReference type="ARBA" id="ARBA00022475"/>
    </source>
</evidence>
<keyword evidence="6 10" id="KW-0472">Membrane</keyword>
<feature type="transmembrane region" description="Helical" evidence="10">
    <location>
        <begin position="6"/>
        <end position="24"/>
    </location>
</feature>
<dbReference type="PANTHER" id="PTHR30561">
    <property type="entry name" value="SMR FAMILY PROTON-DEPENDENT DRUG EFFLUX TRANSPORTER SUGE"/>
    <property type="match status" value="1"/>
</dbReference>
<keyword evidence="5 10" id="KW-1133">Transmembrane helix</keyword>
<name>A0A250DTV7_9BURK</name>
<dbReference type="Pfam" id="PF00893">
    <property type="entry name" value="Multi_Drug_Res"/>
    <property type="match status" value="1"/>
</dbReference>
<dbReference type="PANTHER" id="PTHR30561:SF0">
    <property type="entry name" value="GUANIDINIUM EXPORTER"/>
    <property type="match status" value="1"/>
</dbReference>
<keyword evidence="3" id="KW-1003">Cell membrane</keyword>
<evidence type="ECO:0000256" key="5">
    <source>
        <dbReference type="ARBA" id="ARBA00022989"/>
    </source>
</evidence>
<evidence type="ECO:0000313" key="11">
    <source>
        <dbReference type="EMBL" id="ATA57810.1"/>
    </source>
</evidence>
<dbReference type="InterPro" id="IPR000390">
    <property type="entry name" value="Small_drug/metabolite_transptr"/>
</dbReference>
<accession>A0A250DTV7</accession>
<dbReference type="GO" id="GO:1990961">
    <property type="term" value="P:xenobiotic detoxification by transmembrane export across the plasma membrane"/>
    <property type="evidence" value="ECO:0007669"/>
    <property type="project" value="UniProtKB-ARBA"/>
</dbReference>
<reference evidence="11 12" key="1">
    <citation type="submission" date="2017-09" db="EMBL/GenBank/DDBJ databases">
        <title>The diverse metabolic capabilities of V. boronicumulans make it an excellent choice for continued studies on novel biodegradation.</title>
        <authorList>
            <person name="Sun S."/>
        </authorList>
    </citation>
    <scope>NUCLEOTIDE SEQUENCE [LARGE SCALE GENOMIC DNA]</scope>
    <source>
        <strain evidence="11 12">J1</strain>
    </source>
</reference>
<dbReference type="AlphaFoldDB" id="A0A250DTV7"/>
<proteinExistence type="inferred from homology"/>
<dbReference type="EMBL" id="CP023284">
    <property type="protein sequence ID" value="ATA57810.1"/>
    <property type="molecule type" value="Genomic_DNA"/>
</dbReference>
<protein>
    <recommendedName>
        <fullName evidence="8">Guanidinium exporter</fullName>
    </recommendedName>
</protein>
<evidence type="ECO:0000256" key="1">
    <source>
        <dbReference type="ARBA" id="ARBA00004651"/>
    </source>
</evidence>
<dbReference type="Proteomes" id="UP000217154">
    <property type="component" value="Chromosome"/>
</dbReference>
<dbReference type="Gene3D" id="1.10.3730.20">
    <property type="match status" value="1"/>
</dbReference>
<feature type="transmembrane region" description="Helical" evidence="10">
    <location>
        <begin position="63"/>
        <end position="82"/>
    </location>
</feature>
<keyword evidence="2" id="KW-0813">Transport</keyword>
<dbReference type="KEGG" id="vbo:CKY39_18495"/>
<gene>
    <name evidence="11" type="ORF">CKY39_18495</name>
</gene>
<comment type="subcellular location">
    <subcellularLocation>
        <location evidence="1 9">Cell membrane</location>
        <topology evidence="1 9">Multi-pass membrane protein</topology>
    </subcellularLocation>
</comment>
<dbReference type="FunFam" id="1.10.3730.20:FF:000001">
    <property type="entry name" value="Quaternary ammonium compound resistance transporter SugE"/>
    <property type="match status" value="1"/>
</dbReference>
<dbReference type="InterPro" id="IPR045324">
    <property type="entry name" value="Small_multidrug_res"/>
</dbReference>
<evidence type="ECO:0000256" key="6">
    <source>
        <dbReference type="ARBA" id="ARBA00023136"/>
    </source>
</evidence>
<dbReference type="GO" id="GO:0005886">
    <property type="term" value="C:plasma membrane"/>
    <property type="evidence" value="ECO:0007669"/>
    <property type="project" value="UniProtKB-SubCell"/>
</dbReference>
<feature type="transmembrane region" description="Helical" evidence="10">
    <location>
        <begin position="36"/>
        <end position="57"/>
    </location>
</feature>
<evidence type="ECO:0000256" key="10">
    <source>
        <dbReference type="SAM" id="Phobius"/>
    </source>
</evidence>
<evidence type="ECO:0000256" key="8">
    <source>
        <dbReference type="ARBA" id="ARBA00039168"/>
    </source>
</evidence>
<feature type="transmembrane region" description="Helical" evidence="10">
    <location>
        <begin position="89"/>
        <end position="107"/>
    </location>
</feature>